<dbReference type="GO" id="GO:0004714">
    <property type="term" value="F:transmembrane receptor protein tyrosine kinase activity"/>
    <property type="evidence" value="ECO:0007669"/>
    <property type="project" value="InterPro"/>
</dbReference>
<dbReference type="Gramene" id="QL07p031758:mrna">
    <property type="protein sequence ID" value="QL07p031758:mrna"/>
    <property type="gene ID" value="QL07p031758"/>
</dbReference>
<dbReference type="EnsemblPlants" id="QL07p031758:mrna">
    <property type="protein sequence ID" value="QL07p031758:mrna"/>
    <property type="gene ID" value="QL07p031758"/>
</dbReference>
<accession>A0A7N2M4Q8</accession>
<dbReference type="GO" id="GO:0005886">
    <property type="term" value="C:plasma membrane"/>
    <property type="evidence" value="ECO:0007669"/>
    <property type="project" value="TreeGrafter"/>
</dbReference>
<dbReference type="InParanoid" id="A0A7N2M4Q8"/>
<dbReference type="InterPro" id="IPR001245">
    <property type="entry name" value="Ser-Thr/Tyr_kinase_cat_dom"/>
</dbReference>
<dbReference type="GO" id="GO:0005524">
    <property type="term" value="F:ATP binding"/>
    <property type="evidence" value="ECO:0007669"/>
    <property type="project" value="InterPro"/>
</dbReference>
<dbReference type="InterPro" id="IPR000719">
    <property type="entry name" value="Prot_kinase_dom"/>
</dbReference>
<dbReference type="GO" id="GO:0009506">
    <property type="term" value="C:plasmodesma"/>
    <property type="evidence" value="ECO:0007669"/>
    <property type="project" value="TreeGrafter"/>
</dbReference>
<dbReference type="InterPro" id="IPR045272">
    <property type="entry name" value="ANXUR1/2-like"/>
</dbReference>
<sequence>MWLVLHPVPSSKPDYYDVTLSGEEILKVNGTNGNLAGPNPIPAPKQHVIDPTRARASSDGGKTKNQKAIIIGCVGGGIVLALILGFFLIAASRRRHGKDLSARTQKLPLPWKRRLEICIGVAHGLHYLYTGIKHTIIHRDVKTTNILLDEKWVAKVSDFGLSKMYPTLDKSHKTHILCARPVLETTLPEEQVSLAKWATQCHEKGILDKMIDPHLKGKIAPECFKRFAKIAMSPLYRYGIASDQENFGLQNTNSPVLKSGSVTLYQDAHVPDRMLPKIKLDGGKVFEQKKCWVDICHTILEAKQMAYIVGWSIHHKVKLEREQTRRPLPYGVTIYNLGDLLKYKAEHGVKVLVFVWSNPVCVYIWKIVG</sequence>
<keyword evidence="4" id="KW-1185">Reference proteome</keyword>
<evidence type="ECO:0000259" key="2">
    <source>
        <dbReference type="PROSITE" id="PS50011"/>
    </source>
</evidence>
<keyword evidence="1" id="KW-0812">Transmembrane</keyword>
<feature type="domain" description="Protein kinase" evidence="2">
    <location>
        <begin position="1"/>
        <end position="369"/>
    </location>
</feature>
<keyword evidence="1" id="KW-0472">Membrane</keyword>
<proteinExistence type="predicted"/>
<dbReference type="Pfam" id="PF07714">
    <property type="entry name" value="PK_Tyr_Ser-Thr"/>
    <property type="match status" value="1"/>
</dbReference>
<protein>
    <recommendedName>
        <fullName evidence="2">Protein kinase domain-containing protein</fullName>
    </recommendedName>
</protein>
<dbReference type="PROSITE" id="PS00108">
    <property type="entry name" value="PROTEIN_KINASE_ST"/>
    <property type="match status" value="1"/>
</dbReference>
<dbReference type="PROSITE" id="PS50011">
    <property type="entry name" value="PROTEIN_KINASE_DOM"/>
    <property type="match status" value="1"/>
</dbReference>
<name>A0A7N2M4Q8_QUELO</name>
<dbReference type="Proteomes" id="UP000594261">
    <property type="component" value="Chromosome 7"/>
</dbReference>
<evidence type="ECO:0000256" key="1">
    <source>
        <dbReference type="SAM" id="Phobius"/>
    </source>
</evidence>
<dbReference type="InterPro" id="IPR008271">
    <property type="entry name" value="Ser/Thr_kinase_AS"/>
</dbReference>
<evidence type="ECO:0000313" key="4">
    <source>
        <dbReference type="Proteomes" id="UP000594261"/>
    </source>
</evidence>
<dbReference type="PANTHER" id="PTHR27003">
    <property type="entry name" value="OS07G0166700 PROTEIN"/>
    <property type="match status" value="1"/>
</dbReference>
<organism evidence="3 4">
    <name type="scientific">Quercus lobata</name>
    <name type="common">Valley oak</name>
    <dbReference type="NCBI Taxonomy" id="97700"/>
    <lineage>
        <taxon>Eukaryota</taxon>
        <taxon>Viridiplantae</taxon>
        <taxon>Streptophyta</taxon>
        <taxon>Embryophyta</taxon>
        <taxon>Tracheophyta</taxon>
        <taxon>Spermatophyta</taxon>
        <taxon>Magnoliopsida</taxon>
        <taxon>eudicotyledons</taxon>
        <taxon>Gunneridae</taxon>
        <taxon>Pentapetalae</taxon>
        <taxon>rosids</taxon>
        <taxon>fabids</taxon>
        <taxon>Fagales</taxon>
        <taxon>Fagaceae</taxon>
        <taxon>Quercus</taxon>
    </lineage>
</organism>
<dbReference type="SUPFAM" id="SSF56112">
    <property type="entry name" value="Protein kinase-like (PK-like)"/>
    <property type="match status" value="1"/>
</dbReference>
<feature type="transmembrane region" description="Helical" evidence="1">
    <location>
        <begin position="68"/>
        <end position="91"/>
    </location>
</feature>
<dbReference type="AlphaFoldDB" id="A0A7N2M4Q8"/>
<dbReference type="Gene3D" id="1.10.510.10">
    <property type="entry name" value="Transferase(Phosphotransferase) domain 1"/>
    <property type="match status" value="1"/>
</dbReference>
<reference evidence="3" key="2">
    <citation type="submission" date="2021-01" db="UniProtKB">
        <authorList>
            <consortium name="EnsemblPlants"/>
        </authorList>
    </citation>
    <scope>IDENTIFICATION</scope>
</reference>
<keyword evidence="1" id="KW-1133">Transmembrane helix</keyword>
<dbReference type="EMBL" id="LRBV02000007">
    <property type="status" value="NOT_ANNOTATED_CDS"/>
    <property type="molecule type" value="Genomic_DNA"/>
</dbReference>
<evidence type="ECO:0000313" key="3">
    <source>
        <dbReference type="EnsemblPlants" id="QL07p031758:mrna"/>
    </source>
</evidence>
<reference evidence="3 4" key="1">
    <citation type="journal article" date="2016" name="G3 (Bethesda)">
        <title>First Draft Assembly and Annotation of the Genome of a California Endemic Oak Quercus lobata Nee (Fagaceae).</title>
        <authorList>
            <person name="Sork V.L."/>
            <person name="Fitz-Gibbon S.T."/>
            <person name="Puiu D."/>
            <person name="Crepeau M."/>
            <person name="Gugger P.F."/>
            <person name="Sherman R."/>
            <person name="Stevens K."/>
            <person name="Langley C.H."/>
            <person name="Pellegrini M."/>
            <person name="Salzberg S.L."/>
        </authorList>
    </citation>
    <scope>NUCLEOTIDE SEQUENCE [LARGE SCALE GENOMIC DNA]</scope>
    <source>
        <strain evidence="3 4">cv. SW786</strain>
    </source>
</reference>
<dbReference type="PANTHER" id="PTHR27003:SF434">
    <property type="entry name" value="RECEPTOR-LIKE PROTEIN KINASE FERONIA"/>
    <property type="match status" value="1"/>
</dbReference>
<dbReference type="InterPro" id="IPR011009">
    <property type="entry name" value="Kinase-like_dom_sf"/>
</dbReference>